<dbReference type="STRING" id="285473.A4G23_04584"/>
<sequence>MGQHAPARGAEQDAGRGAGRGEEPRASTGPGASDASGASRGSGVPDAPDAGALDAGGPDAGAPDPVAGGRAGGPRAVPVLERPVREVMRTSLVTVAAGETLLVAWELLERSGARHLPVVLPDGRCSGLLERAEVAVACAAPAVTLSRRHARDLVRYRRCAVVHREDSVGRAVDVMDANRCDALPVVGDAGVLAGLFTAADVVSALAGHGLEVPPGGGGQRSYPFPYPVMPGLPPRPDEDRVSPVP</sequence>
<dbReference type="PATRIC" id="fig|285473.5.peg.4820"/>
<dbReference type="KEGG" id="srn:A4G23_04584"/>
<dbReference type="PANTHER" id="PTHR43080:SF2">
    <property type="entry name" value="CBS DOMAIN-CONTAINING PROTEIN"/>
    <property type="match status" value="1"/>
</dbReference>
<feature type="domain" description="CBS" evidence="4">
    <location>
        <begin position="153"/>
        <end position="212"/>
    </location>
</feature>
<dbReference type="PANTHER" id="PTHR43080">
    <property type="entry name" value="CBS DOMAIN-CONTAINING PROTEIN CBSX3, MITOCHONDRIAL"/>
    <property type="match status" value="1"/>
</dbReference>
<evidence type="ECO:0000259" key="4">
    <source>
        <dbReference type="PROSITE" id="PS51371"/>
    </source>
</evidence>
<keyword evidence="1 2" id="KW-0129">CBS domain</keyword>
<dbReference type="SUPFAM" id="SSF54631">
    <property type="entry name" value="CBS-domain pair"/>
    <property type="match status" value="1"/>
</dbReference>
<keyword evidence="6" id="KW-1185">Reference proteome</keyword>
<dbReference type="InterPro" id="IPR000644">
    <property type="entry name" value="CBS_dom"/>
</dbReference>
<organism evidence="5 6">
    <name type="scientific">Streptomyces rubrolavendulae</name>
    <dbReference type="NCBI Taxonomy" id="285473"/>
    <lineage>
        <taxon>Bacteria</taxon>
        <taxon>Bacillati</taxon>
        <taxon>Actinomycetota</taxon>
        <taxon>Actinomycetes</taxon>
        <taxon>Kitasatosporales</taxon>
        <taxon>Streptomycetaceae</taxon>
        <taxon>Streptomyces</taxon>
    </lineage>
</organism>
<dbReference type="Pfam" id="PF00571">
    <property type="entry name" value="CBS"/>
    <property type="match status" value="2"/>
</dbReference>
<protein>
    <submittedName>
        <fullName evidence="5">CBS domain protein</fullName>
    </submittedName>
</protein>
<evidence type="ECO:0000313" key="6">
    <source>
        <dbReference type="Proteomes" id="UP000095349"/>
    </source>
</evidence>
<evidence type="ECO:0000256" key="3">
    <source>
        <dbReference type="SAM" id="MobiDB-lite"/>
    </source>
</evidence>
<dbReference type="SMART" id="SM00116">
    <property type="entry name" value="CBS"/>
    <property type="match status" value="2"/>
</dbReference>
<dbReference type="Gene3D" id="3.10.580.10">
    <property type="entry name" value="CBS-domain"/>
    <property type="match status" value="2"/>
</dbReference>
<feature type="region of interest" description="Disordered" evidence="3">
    <location>
        <begin position="222"/>
        <end position="245"/>
    </location>
</feature>
<dbReference type="PROSITE" id="PS51371">
    <property type="entry name" value="CBS"/>
    <property type="match status" value="2"/>
</dbReference>
<feature type="compositionally biased region" description="Pro residues" evidence="3">
    <location>
        <begin position="224"/>
        <end position="234"/>
    </location>
</feature>
<feature type="region of interest" description="Disordered" evidence="3">
    <location>
        <begin position="1"/>
        <end position="77"/>
    </location>
</feature>
<evidence type="ECO:0000256" key="1">
    <source>
        <dbReference type="ARBA" id="ARBA00023122"/>
    </source>
</evidence>
<evidence type="ECO:0000313" key="5">
    <source>
        <dbReference type="EMBL" id="AOT61695.1"/>
    </source>
</evidence>
<dbReference type="Proteomes" id="UP000095349">
    <property type="component" value="Chromosome"/>
</dbReference>
<feature type="compositionally biased region" description="Low complexity" evidence="3">
    <location>
        <begin position="26"/>
        <end position="77"/>
    </location>
</feature>
<gene>
    <name evidence="5" type="ORF">A4G23_04584</name>
</gene>
<accession>A0A1D8G8A7</accession>
<proteinExistence type="predicted"/>
<reference evidence="5 6" key="1">
    <citation type="submission" date="2016-09" db="EMBL/GenBank/DDBJ databases">
        <title>Streptomyces rubrolavendulae MJM4426 Genome sequencing and assembly.</title>
        <authorList>
            <person name="Kim J.-G."/>
        </authorList>
    </citation>
    <scope>NUCLEOTIDE SEQUENCE [LARGE SCALE GENOMIC DNA]</scope>
    <source>
        <strain evidence="5 6">MJM4426</strain>
    </source>
</reference>
<feature type="domain" description="CBS" evidence="4">
    <location>
        <begin position="88"/>
        <end position="145"/>
    </location>
</feature>
<feature type="compositionally biased region" description="Basic and acidic residues" evidence="3">
    <location>
        <begin position="10"/>
        <end position="25"/>
    </location>
</feature>
<feature type="compositionally biased region" description="Basic and acidic residues" evidence="3">
    <location>
        <begin position="235"/>
        <end position="245"/>
    </location>
</feature>
<dbReference type="InterPro" id="IPR051257">
    <property type="entry name" value="Diverse_CBS-Domain"/>
</dbReference>
<evidence type="ECO:0000256" key="2">
    <source>
        <dbReference type="PROSITE-ProRule" id="PRU00703"/>
    </source>
</evidence>
<dbReference type="InterPro" id="IPR046342">
    <property type="entry name" value="CBS_dom_sf"/>
</dbReference>
<dbReference type="EMBL" id="CP017316">
    <property type="protein sequence ID" value="AOT61695.1"/>
    <property type="molecule type" value="Genomic_DNA"/>
</dbReference>
<dbReference type="AlphaFoldDB" id="A0A1D8G8A7"/>
<name>A0A1D8G8A7_9ACTN</name>